<dbReference type="PANTHER" id="PTHR37419">
    <property type="entry name" value="SERINE/THREONINE-PROTEIN KINASE TOXIN HIPA"/>
    <property type="match status" value="1"/>
</dbReference>
<dbReference type="InterPro" id="IPR012893">
    <property type="entry name" value="HipA-like_C"/>
</dbReference>
<reference evidence="6 7" key="1">
    <citation type="submission" date="2018-01" db="EMBL/GenBank/DDBJ databases">
        <authorList>
            <person name="Yu X.-D."/>
        </authorList>
    </citation>
    <scope>NUCLEOTIDE SEQUENCE [LARGE SCALE GENOMIC DNA]</scope>
    <source>
        <strain evidence="6 7">ZX-21</strain>
    </source>
</reference>
<feature type="domain" description="HipA N-terminal subdomain 1" evidence="5">
    <location>
        <begin position="34"/>
        <end position="124"/>
    </location>
</feature>
<protein>
    <submittedName>
        <fullName evidence="6">Type II toxin-antitoxin system HipA family toxin</fullName>
    </submittedName>
</protein>
<dbReference type="EMBL" id="PQGG01000007">
    <property type="protein sequence ID" value="POP54282.1"/>
    <property type="molecule type" value="Genomic_DNA"/>
</dbReference>
<dbReference type="InterPro" id="IPR052028">
    <property type="entry name" value="HipA_Ser/Thr_kinase"/>
</dbReference>
<feature type="domain" description="HipA-like C-terminal" evidence="4">
    <location>
        <begin position="177"/>
        <end position="387"/>
    </location>
</feature>
<evidence type="ECO:0000313" key="7">
    <source>
        <dbReference type="Proteomes" id="UP000237222"/>
    </source>
</evidence>
<evidence type="ECO:0000256" key="1">
    <source>
        <dbReference type="ARBA" id="ARBA00010164"/>
    </source>
</evidence>
<dbReference type="OrthoDB" id="9805913at2"/>
<dbReference type="GO" id="GO:0004674">
    <property type="term" value="F:protein serine/threonine kinase activity"/>
    <property type="evidence" value="ECO:0007669"/>
    <property type="project" value="TreeGrafter"/>
</dbReference>
<dbReference type="Gene3D" id="1.10.1070.20">
    <property type="match status" value="1"/>
</dbReference>
<dbReference type="Proteomes" id="UP000237222">
    <property type="component" value="Unassembled WGS sequence"/>
</dbReference>
<evidence type="ECO:0000259" key="5">
    <source>
        <dbReference type="Pfam" id="PF13657"/>
    </source>
</evidence>
<evidence type="ECO:0000256" key="2">
    <source>
        <dbReference type="ARBA" id="ARBA00022679"/>
    </source>
</evidence>
<comment type="caution">
    <text evidence="6">The sequence shown here is derived from an EMBL/GenBank/DDBJ whole genome shotgun (WGS) entry which is preliminary data.</text>
</comment>
<comment type="similarity">
    <text evidence="1">Belongs to the HipA Ser/Thr kinase family.</text>
</comment>
<dbReference type="Pfam" id="PF07804">
    <property type="entry name" value="HipA_C"/>
    <property type="match status" value="1"/>
</dbReference>
<dbReference type="AlphaFoldDB" id="A0A2S4HJV9"/>
<dbReference type="GO" id="GO:0005829">
    <property type="term" value="C:cytosol"/>
    <property type="evidence" value="ECO:0007669"/>
    <property type="project" value="TreeGrafter"/>
</dbReference>
<gene>
    <name evidence="6" type="ORF">C0068_03185</name>
</gene>
<name>A0A2S4HJV9_9GAMM</name>
<dbReference type="PANTHER" id="PTHR37419:SF8">
    <property type="entry name" value="TOXIN YJJJ"/>
    <property type="match status" value="1"/>
</dbReference>
<keyword evidence="2" id="KW-0808">Transferase</keyword>
<evidence type="ECO:0000259" key="4">
    <source>
        <dbReference type="Pfam" id="PF07804"/>
    </source>
</evidence>
<keyword evidence="3" id="KW-0418">Kinase</keyword>
<dbReference type="InterPro" id="IPR017508">
    <property type="entry name" value="HipA_N1"/>
</dbReference>
<accession>A0A2S4HJV9</accession>
<organism evidence="6 7">
    <name type="scientific">Zhongshania marina</name>
    <dbReference type="NCBI Taxonomy" id="2304603"/>
    <lineage>
        <taxon>Bacteria</taxon>
        <taxon>Pseudomonadati</taxon>
        <taxon>Pseudomonadota</taxon>
        <taxon>Gammaproteobacteria</taxon>
        <taxon>Cellvibrionales</taxon>
        <taxon>Spongiibacteraceae</taxon>
        <taxon>Zhongshania</taxon>
    </lineage>
</organism>
<dbReference type="RefSeq" id="WP_103683043.1">
    <property type="nucleotide sequence ID" value="NZ_PQGG01000007.1"/>
</dbReference>
<dbReference type="Pfam" id="PF13657">
    <property type="entry name" value="Couple_hipA"/>
    <property type="match status" value="1"/>
</dbReference>
<evidence type="ECO:0000313" key="6">
    <source>
        <dbReference type="EMBL" id="POP54282.1"/>
    </source>
</evidence>
<sequence length="411" mass="45828">MTDKARYALHIDLPSTGRTQAADVVILEDRGHVNQVGFRYRPEYLELPGAIAIDPISLPLSPKELAIECRGGIPAFLDDYLPDAWGRRVLSYAVLKQTGEKMNANSAIACLNALRRSRIGALELTTINEQPLYQLGIAWEELAQTEKIAHQIDTLSFEEIPHESLDLIYLANEGSGAGGARPKSLVYRGNEAFLAKFNRLGSDQFNVARVELACLKMAKAAGLKVYNGELVEDLTGRDALLLERFDISGSHRRHLISINGLRKDAYQRDDAGVFRYDDIHKLLQSHSTHFCEDAEQLLRQMLFNRAINNTDDHERNFSMINDGSGYRLSPAYDLVPSLTTGAYHVAGYQYSPYPPKPSEIINQGKVFGLDKTTVKNIAEQVVDAIQQWEDFAAECKVSDSDCSAIKRLLSI</sequence>
<evidence type="ECO:0000256" key="3">
    <source>
        <dbReference type="ARBA" id="ARBA00022777"/>
    </source>
</evidence>
<proteinExistence type="inferred from homology"/>